<dbReference type="GO" id="GO:1990316">
    <property type="term" value="C:Atg1/ULK1 kinase complex"/>
    <property type="evidence" value="ECO:0007669"/>
    <property type="project" value="TreeGrafter"/>
</dbReference>
<dbReference type="Pfam" id="PF04108">
    <property type="entry name" value="ATG17_like"/>
    <property type="match status" value="1"/>
</dbReference>
<dbReference type="GO" id="GO:0061709">
    <property type="term" value="P:reticulophagy"/>
    <property type="evidence" value="ECO:0007669"/>
    <property type="project" value="TreeGrafter"/>
</dbReference>
<proteinExistence type="predicted"/>
<gene>
    <name evidence="8" type="ORF">ALAG00032_LOCUS11635</name>
</gene>
<dbReference type="InterPro" id="IPR040040">
    <property type="entry name" value="ATG11"/>
</dbReference>
<accession>A0A7S3K2G4</accession>
<feature type="domain" description="Autophagy protein ATG17-like" evidence="6">
    <location>
        <begin position="156"/>
        <end position="503"/>
    </location>
</feature>
<sequence>MVYEIRIGDAHTGEVHQGHLSAGDGRRELLTALQQYYPQSRHDNLIVLIGPPWRPLENRGQVWQEDNHIVDCFIYDRSVIKSGITSEQKSCDSLNQVPVPASIEEADGFNLSKSSQFDSSSSKDTTSEDLTSSVQFGPLQRALTDFENSFRLRLAQGQAYAHRCKIRADSCVQIQERQRVRNRALSAAIQNLRDHANALASAHDSLVTRAERHSNAQKELLMRFEGDLEALSKISMHPALLKVCNTFESGSTLADCVNFNKARRWAETCARSLAAFEANIDRVNTVVNDIVTCVKSLYLQNKEDSSRDDIKVRALESCVAFCVFAACVSHGEELTLLESDAVLASRLVAESSDSSADPTSALEVCRQLQERWDARAVLVPTMATRDAEASQSAAQCINTFDSLSGVDTLRLIADLQSRIHRVRIHHLATQADALQDKARLFTQLQTVRKLPQAHEALCLEIGRRRAYLRASNSKVRACAEQLAQLRLQETERRANFHASHGACLPKTLLKALPDLAQMPLVFSPTFEPEPLESLPEIDFFSDGKLMELHELATLSTTTYLLSAPSDGDDENARVDQDGTLVLSATKRTELDTFIEKESVEHYQNTTTTTRPDAQIALPQFLIQLENALKPIIPNIELTSDADSFRADRILAIVSALSAATALTSIEGDSSHPRISFCSLNIGDIALFTPLRDSETYASSDSLKKKNRVDFLAFHRNCPNRFLARADVDLILRTHDPPPDFVLGRITCLRCFKVTIEYNPFGLSLGTEFFELSVDPL</sequence>
<evidence type="ECO:0000259" key="7">
    <source>
        <dbReference type="Pfam" id="PF10377"/>
    </source>
</evidence>
<dbReference type="GO" id="GO:0000422">
    <property type="term" value="P:autophagy of mitochondrion"/>
    <property type="evidence" value="ECO:0007669"/>
    <property type="project" value="TreeGrafter"/>
</dbReference>
<keyword evidence="2" id="KW-0653">Protein transport</keyword>
<evidence type="ECO:0000259" key="6">
    <source>
        <dbReference type="Pfam" id="PF04108"/>
    </source>
</evidence>
<evidence type="ECO:0008006" key="9">
    <source>
        <dbReference type="Google" id="ProtNLM"/>
    </source>
</evidence>
<dbReference type="GO" id="GO:0034517">
    <property type="term" value="P:ribophagy"/>
    <property type="evidence" value="ECO:0007669"/>
    <property type="project" value="TreeGrafter"/>
</dbReference>
<protein>
    <recommendedName>
        <fullName evidence="9">Autophagy-related protein 11 C-terminal domain-containing protein</fullName>
    </recommendedName>
</protein>
<dbReference type="InterPro" id="IPR045326">
    <property type="entry name" value="ATG17-like_dom"/>
</dbReference>
<evidence type="ECO:0000256" key="2">
    <source>
        <dbReference type="ARBA" id="ARBA00022927"/>
    </source>
</evidence>
<reference evidence="8" key="1">
    <citation type="submission" date="2021-01" db="EMBL/GenBank/DDBJ databases">
        <authorList>
            <person name="Corre E."/>
            <person name="Pelletier E."/>
            <person name="Niang G."/>
            <person name="Scheremetjew M."/>
            <person name="Finn R."/>
            <person name="Kale V."/>
            <person name="Holt S."/>
            <person name="Cochrane G."/>
            <person name="Meng A."/>
            <person name="Brown T."/>
            <person name="Cohen L."/>
        </authorList>
    </citation>
    <scope>NUCLEOTIDE SEQUENCE</scope>
    <source>
        <strain evidence="8">CCMP1510</strain>
    </source>
</reference>
<dbReference type="PANTHER" id="PTHR13222">
    <property type="entry name" value="RB1-INDUCIBLE COILED-COIL"/>
    <property type="match status" value="1"/>
</dbReference>
<feature type="region of interest" description="Disordered" evidence="5">
    <location>
        <begin position="112"/>
        <end position="132"/>
    </location>
</feature>
<dbReference type="EMBL" id="HBIJ01017506">
    <property type="protein sequence ID" value="CAE0370855.1"/>
    <property type="molecule type" value="Transcribed_RNA"/>
</dbReference>
<keyword evidence="1" id="KW-0813">Transport</keyword>
<dbReference type="GO" id="GO:0015031">
    <property type="term" value="P:protein transport"/>
    <property type="evidence" value="ECO:0007669"/>
    <property type="project" value="UniProtKB-KW"/>
</dbReference>
<keyword evidence="3" id="KW-0072">Autophagy</keyword>
<evidence type="ECO:0000256" key="3">
    <source>
        <dbReference type="ARBA" id="ARBA00023006"/>
    </source>
</evidence>
<dbReference type="GO" id="GO:0060090">
    <property type="term" value="F:molecular adaptor activity"/>
    <property type="evidence" value="ECO:0007669"/>
    <property type="project" value="TreeGrafter"/>
</dbReference>
<dbReference type="AlphaFoldDB" id="A0A7S3K2G4"/>
<dbReference type="GO" id="GO:0034727">
    <property type="term" value="P:piecemeal microautophagy of the nucleus"/>
    <property type="evidence" value="ECO:0007669"/>
    <property type="project" value="TreeGrafter"/>
</dbReference>
<evidence type="ECO:0000313" key="8">
    <source>
        <dbReference type="EMBL" id="CAE0370855.1"/>
    </source>
</evidence>
<organism evidence="8">
    <name type="scientific">Aureoumbra lagunensis</name>
    <dbReference type="NCBI Taxonomy" id="44058"/>
    <lineage>
        <taxon>Eukaryota</taxon>
        <taxon>Sar</taxon>
        <taxon>Stramenopiles</taxon>
        <taxon>Ochrophyta</taxon>
        <taxon>Pelagophyceae</taxon>
        <taxon>Pelagomonadales</taxon>
        <taxon>Aureoumbra</taxon>
    </lineage>
</organism>
<keyword evidence="4" id="KW-0175">Coiled coil</keyword>
<dbReference type="GO" id="GO:0019901">
    <property type="term" value="F:protein kinase binding"/>
    <property type="evidence" value="ECO:0007669"/>
    <property type="project" value="TreeGrafter"/>
</dbReference>
<evidence type="ECO:0000256" key="1">
    <source>
        <dbReference type="ARBA" id="ARBA00022448"/>
    </source>
</evidence>
<dbReference type="GO" id="GO:0000045">
    <property type="term" value="P:autophagosome assembly"/>
    <property type="evidence" value="ECO:0007669"/>
    <property type="project" value="InterPro"/>
</dbReference>
<dbReference type="Pfam" id="PF10377">
    <property type="entry name" value="ATG11"/>
    <property type="match status" value="1"/>
</dbReference>
<name>A0A7S3K2G4_9STRA</name>
<dbReference type="GO" id="GO:0034045">
    <property type="term" value="C:phagophore assembly site membrane"/>
    <property type="evidence" value="ECO:0007669"/>
    <property type="project" value="TreeGrafter"/>
</dbReference>
<feature type="domain" description="Autophagy-related protein 11 C-terminal" evidence="7">
    <location>
        <begin position="669"/>
        <end position="774"/>
    </location>
</feature>
<dbReference type="InterPro" id="IPR019460">
    <property type="entry name" value="Atg11_C"/>
</dbReference>
<evidence type="ECO:0000256" key="4">
    <source>
        <dbReference type="ARBA" id="ARBA00023054"/>
    </source>
</evidence>
<dbReference type="PANTHER" id="PTHR13222:SF1">
    <property type="entry name" value="RB1-INDUCIBLE COILED-COIL PROTEIN 1"/>
    <property type="match status" value="1"/>
</dbReference>
<evidence type="ECO:0000256" key="5">
    <source>
        <dbReference type="SAM" id="MobiDB-lite"/>
    </source>
</evidence>